<sequence>MQMDADSLLFLLTQWKGGQPDPGSVLCGRKIPDLSAQVDRDSPSNTDLGSVKIPSLGKVKKYPCNCLGSKEQKI</sequence>
<organism evidence="1">
    <name type="scientific">Anguilla anguilla</name>
    <name type="common">European freshwater eel</name>
    <name type="synonym">Muraena anguilla</name>
    <dbReference type="NCBI Taxonomy" id="7936"/>
    <lineage>
        <taxon>Eukaryota</taxon>
        <taxon>Metazoa</taxon>
        <taxon>Chordata</taxon>
        <taxon>Craniata</taxon>
        <taxon>Vertebrata</taxon>
        <taxon>Euteleostomi</taxon>
        <taxon>Actinopterygii</taxon>
        <taxon>Neopterygii</taxon>
        <taxon>Teleostei</taxon>
        <taxon>Anguilliformes</taxon>
        <taxon>Anguillidae</taxon>
        <taxon>Anguilla</taxon>
    </lineage>
</organism>
<name>A0A0E9VU72_ANGAN</name>
<proteinExistence type="predicted"/>
<protein>
    <submittedName>
        <fullName evidence="1">Uncharacterized protein</fullName>
    </submittedName>
</protein>
<reference evidence="1" key="2">
    <citation type="journal article" date="2015" name="Fish Shellfish Immunol.">
        <title>Early steps in the European eel (Anguilla anguilla)-Vibrio vulnificus interaction in the gills: Role of the RtxA13 toxin.</title>
        <authorList>
            <person name="Callol A."/>
            <person name="Pajuelo D."/>
            <person name="Ebbesson L."/>
            <person name="Teles M."/>
            <person name="MacKenzie S."/>
            <person name="Amaro C."/>
        </authorList>
    </citation>
    <scope>NUCLEOTIDE SEQUENCE</scope>
</reference>
<dbReference type="AlphaFoldDB" id="A0A0E9VU72"/>
<evidence type="ECO:0000313" key="1">
    <source>
        <dbReference type="EMBL" id="JAH81719.1"/>
    </source>
</evidence>
<accession>A0A0E9VU72</accession>
<reference evidence="1" key="1">
    <citation type="submission" date="2014-11" db="EMBL/GenBank/DDBJ databases">
        <authorList>
            <person name="Amaro Gonzalez C."/>
        </authorList>
    </citation>
    <scope>NUCLEOTIDE SEQUENCE</scope>
</reference>
<dbReference type="EMBL" id="GBXM01026858">
    <property type="protein sequence ID" value="JAH81719.1"/>
    <property type="molecule type" value="Transcribed_RNA"/>
</dbReference>